<keyword evidence="3" id="KW-1185">Reference proteome</keyword>
<evidence type="ECO:0000313" key="3">
    <source>
        <dbReference type="Proteomes" id="UP000248349"/>
    </source>
</evidence>
<feature type="compositionally biased region" description="Polar residues" evidence="1">
    <location>
        <begin position="35"/>
        <end position="52"/>
    </location>
</feature>
<dbReference type="Proteomes" id="UP000248349">
    <property type="component" value="Unassembled WGS sequence"/>
</dbReference>
<dbReference type="RefSeq" id="XP_025428299.1">
    <property type="nucleotide sequence ID" value="XM_025575712.1"/>
</dbReference>
<reference evidence="2 3" key="1">
    <citation type="submission" date="2016-12" db="EMBL/GenBank/DDBJ databases">
        <title>The genomes of Aspergillus section Nigri reveals drivers in fungal speciation.</title>
        <authorList>
            <consortium name="DOE Joint Genome Institute"/>
            <person name="Vesth T.C."/>
            <person name="Nybo J."/>
            <person name="Theobald S."/>
            <person name="Brandl J."/>
            <person name="Frisvad J.C."/>
            <person name="Nielsen K.F."/>
            <person name="Lyhne E.K."/>
            <person name="Kogle M.E."/>
            <person name="Kuo A."/>
            <person name="Riley R."/>
            <person name="Clum A."/>
            <person name="Nolan M."/>
            <person name="Lipzen A."/>
            <person name="Salamov A."/>
            <person name="Henrissat B."/>
            <person name="Wiebenga A."/>
            <person name="De Vries R.P."/>
            <person name="Grigoriev I.V."/>
            <person name="Mortensen U.H."/>
            <person name="Andersen M.R."/>
            <person name="Baker S.E."/>
        </authorList>
    </citation>
    <scope>NUCLEOTIDE SEQUENCE [LARGE SCALE GENOMIC DNA]</scope>
    <source>
        <strain evidence="2 3">JOP 1030-1</strain>
    </source>
</reference>
<feature type="region of interest" description="Disordered" evidence="1">
    <location>
        <begin position="1"/>
        <end position="66"/>
    </location>
</feature>
<dbReference type="GeneID" id="37076940"/>
<name>A0A318Z7E2_9EURO</name>
<evidence type="ECO:0000313" key="2">
    <source>
        <dbReference type="EMBL" id="PYH42317.1"/>
    </source>
</evidence>
<dbReference type="STRING" id="1450539.A0A318Z7E2"/>
<organism evidence="2 3">
    <name type="scientific">Aspergillus saccharolyticus JOP 1030-1</name>
    <dbReference type="NCBI Taxonomy" id="1450539"/>
    <lineage>
        <taxon>Eukaryota</taxon>
        <taxon>Fungi</taxon>
        <taxon>Dikarya</taxon>
        <taxon>Ascomycota</taxon>
        <taxon>Pezizomycotina</taxon>
        <taxon>Eurotiomycetes</taxon>
        <taxon>Eurotiomycetidae</taxon>
        <taxon>Eurotiales</taxon>
        <taxon>Aspergillaceae</taxon>
        <taxon>Aspergillus</taxon>
        <taxon>Aspergillus subgen. Circumdati</taxon>
    </lineage>
</organism>
<sequence>MLKSGGGMLYKPYREYNRSRSPRPPAGSSDRDMSLATSSIVSASRTGTNENTFKFPADNQKSGDGQMRSLVTAGNMAGATLKSLANLPVLTSKA</sequence>
<evidence type="ECO:0000256" key="1">
    <source>
        <dbReference type="SAM" id="MobiDB-lite"/>
    </source>
</evidence>
<accession>A0A318Z7E2</accession>
<dbReference type="EMBL" id="KZ821253">
    <property type="protein sequence ID" value="PYH42317.1"/>
    <property type="molecule type" value="Genomic_DNA"/>
</dbReference>
<protein>
    <submittedName>
        <fullName evidence="2">Uncharacterized protein</fullName>
    </submittedName>
</protein>
<gene>
    <name evidence="2" type="ORF">BP01DRAFT_359571</name>
</gene>
<proteinExistence type="predicted"/>
<dbReference type="AlphaFoldDB" id="A0A318Z7E2"/>